<dbReference type="STRING" id="670386.D3BJY9"/>
<sequence>MPLNRTIVDFIEKSHLKTSKISLLNDYRIGIDAMHWCLPKLQLKEPFQITMGGAPLTLYNVIQSELDKFKNANINPFFVFSGLSIIKDRNNQSTQAHQRAGRLSTAWEAYYKASYQAAEKQFSAESEKTLLLQFIPSIVAFFRQNNIECFKAPFWAAAQLALFSDPTQKNYLNAVWGGYDLLLFGVYRLIVDIDFEKGVFEWVDLKMVLQDLHLTHDQFVDACLLSGYEFCPIFRTFQNNFNNLVHFRAACDMVRQFQSGIAVIQDHSYLFNTDKYMEAFMKTKCLLRNHMVYYTNCSCEPLYKDLTYQVKPSDLNSIFGPRLPNDLYFYLSQSVVSPQVINNLISGVLFEPYPTADSEEYRRMLEYLKEIRTNTLGLLSCTLNEEISNKSIRNIRWFEPKEEEIQHSKKLSTVFGKQAKPFNLTPEMKQVIQSLSGSTTFQTVVKCFENAVAAAAAATTSSSSTPSTPTTTTTSSSTPTTSTTSASTSPSIVNSDTHSNGTPKENSQTLVLMGYIQDGKLTVFGKLLANIKNSKFLEEIILVIELIRSQCITSDKLNFHPKPTFEGPATNASAALLSRILSILPSTLDNTPWGGPIDHDLMAFHEISRTLYKSIRNLVEISALSNFLTHKIVLEPSEYSSFSNNLPFFVQPNASMGLMAKGMILEDLLIEDMESIFPNCISIEKDLERATDFLNEVMQIVKTLHTESLVQQSLYDNFVEAESIWNRIRKDQIEDLEETRQQQQQQ</sequence>
<feature type="region of interest" description="Disordered" evidence="3">
    <location>
        <begin position="458"/>
        <end position="505"/>
    </location>
</feature>
<comment type="similarity">
    <text evidence="2">Belongs to the XPG/RAD2 endonuclease family.</text>
</comment>
<evidence type="ECO:0000259" key="5">
    <source>
        <dbReference type="Pfam" id="PF12247"/>
    </source>
</evidence>
<dbReference type="InParanoid" id="D3BJY9"/>
<comment type="caution">
    <text evidence="6">The sequence shown here is derived from an EMBL/GenBank/DDBJ whole genome shotgun (WGS) entry which is preliminary data.</text>
</comment>
<feature type="domain" description="Post-transcriptional regulator MKT1 C-terminal" evidence="4">
    <location>
        <begin position="509"/>
        <end position="725"/>
    </location>
</feature>
<dbReference type="CDD" id="cd09902">
    <property type="entry name" value="H3TH_MKT1"/>
    <property type="match status" value="1"/>
</dbReference>
<dbReference type="Gene3D" id="3.40.50.1010">
    <property type="entry name" value="5'-nuclease"/>
    <property type="match status" value="1"/>
</dbReference>
<feature type="compositionally biased region" description="Low complexity" evidence="3">
    <location>
        <begin position="458"/>
        <end position="491"/>
    </location>
</feature>
<dbReference type="InterPro" id="IPR022039">
    <property type="entry name" value="MKT1_C"/>
</dbReference>
<feature type="domain" description="Post-transcriptional regulator MKT1 N-terminal" evidence="5">
    <location>
        <begin position="312"/>
        <end position="398"/>
    </location>
</feature>
<dbReference type="InterPro" id="IPR022040">
    <property type="entry name" value="MKT1_N"/>
</dbReference>
<dbReference type="GeneID" id="31364346"/>
<evidence type="ECO:0000313" key="7">
    <source>
        <dbReference type="Proteomes" id="UP000001396"/>
    </source>
</evidence>
<protein>
    <submittedName>
        <fullName evidence="6">5'3'-exonuclease N-and I-domain-containing protein</fullName>
    </submittedName>
</protein>
<name>D3BJY9_HETP5</name>
<keyword evidence="6" id="KW-0378">Hydrolase</keyword>
<evidence type="ECO:0000256" key="1">
    <source>
        <dbReference type="ARBA" id="ARBA00022845"/>
    </source>
</evidence>
<reference evidence="6 7" key="1">
    <citation type="journal article" date="2011" name="Genome Res.">
        <title>Phylogeny-wide analysis of social amoeba genomes highlights ancient origins for complex intercellular communication.</title>
        <authorList>
            <person name="Heidel A.J."/>
            <person name="Lawal H.M."/>
            <person name="Felder M."/>
            <person name="Schilde C."/>
            <person name="Helps N.R."/>
            <person name="Tunggal B."/>
            <person name="Rivero F."/>
            <person name="John U."/>
            <person name="Schleicher M."/>
            <person name="Eichinger L."/>
            <person name="Platzer M."/>
            <person name="Noegel A.A."/>
            <person name="Schaap P."/>
            <person name="Gloeckner G."/>
        </authorList>
    </citation>
    <scope>NUCLEOTIDE SEQUENCE [LARGE SCALE GENOMIC DNA]</scope>
    <source>
        <strain evidence="7">ATCC 26659 / Pp 5 / PN500</strain>
    </source>
</reference>
<dbReference type="Pfam" id="PF12247">
    <property type="entry name" value="MKT1_N"/>
    <property type="match status" value="1"/>
</dbReference>
<dbReference type="GO" id="GO:0004527">
    <property type="term" value="F:exonuclease activity"/>
    <property type="evidence" value="ECO:0007669"/>
    <property type="project" value="UniProtKB-KW"/>
</dbReference>
<keyword evidence="1" id="KW-0810">Translation regulation</keyword>
<keyword evidence="7" id="KW-1185">Reference proteome</keyword>
<dbReference type="Pfam" id="PF12246">
    <property type="entry name" value="MKT1_C"/>
    <property type="match status" value="1"/>
</dbReference>
<keyword evidence="6" id="KW-0269">Exonuclease</keyword>
<feature type="compositionally biased region" description="Polar residues" evidence="3">
    <location>
        <begin position="492"/>
        <end position="505"/>
    </location>
</feature>
<dbReference type="GO" id="GO:0017108">
    <property type="term" value="F:5'-flap endonuclease activity"/>
    <property type="evidence" value="ECO:0007669"/>
    <property type="project" value="TreeGrafter"/>
</dbReference>
<dbReference type="GO" id="GO:0006417">
    <property type="term" value="P:regulation of translation"/>
    <property type="evidence" value="ECO:0007669"/>
    <property type="project" value="UniProtKB-KW"/>
</dbReference>
<evidence type="ECO:0000256" key="2">
    <source>
        <dbReference type="ARBA" id="ARBA00024023"/>
    </source>
</evidence>
<proteinExistence type="inferred from homology"/>
<dbReference type="FunCoup" id="D3BJY9">
    <property type="interactions" value="114"/>
</dbReference>
<accession>D3BJY9</accession>
<dbReference type="EMBL" id="ADBJ01000038">
    <property type="protein sequence ID" value="EFA78219.1"/>
    <property type="molecule type" value="Genomic_DNA"/>
</dbReference>
<gene>
    <name evidence="6" type="ORF">PPL_08869</name>
</gene>
<dbReference type="PANTHER" id="PTHR11081">
    <property type="entry name" value="FLAP ENDONUCLEASE FAMILY MEMBER"/>
    <property type="match status" value="1"/>
</dbReference>
<dbReference type="Proteomes" id="UP000001396">
    <property type="component" value="Unassembled WGS sequence"/>
</dbReference>
<dbReference type="OMA" id="RFYQTKV"/>
<evidence type="ECO:0000256" key="3">
    <source>
        <dbReference type="SAM" id="MobiDB-lite"/>
    </source>
</evidence>
<dbReference type="CDD" id="cd09858">
    <property type="entry name" value="PIN_MKT1"/>
    <property type="match status" value="1"/>
</dbReference>
<organism evidence="6 7">
    <name type="scientific">Heterostelium pallidum (strain ATCC 26659 / Pp 5 / PN500)</name>
    <name type="common">Cellular slime mold</name>
    <name type="synonym">Polysphondylium pallidum</name>
    <dbReference type="NCBI Taxonomy" id="670386"/>
    <lineage>
        <taxon>Eukaryota</taxon>
        <taxon>Amoebozoa</taxon>
        <taxon>Evosea</taxon>
        <taxon>Eumycetozoa</taxon>
        <taxon>Dictyostelia</taxon>
        <taxon>Acytosteliales</taxon>
        <taxon>Acytosteliaceae</taxon>
        <taxon>Heterostelium</taxon>
    </lineage>
</organism>
<dbReference type="SUPFAM" id="SSF88723">
    <property type="entry name" value="PIN domain-like"/>
    <property type="match status" value="1"/>
</dbReference>
<dbReference type="PANTHER" id="PTHR11081:SF32">
    <property type="entry name" value="POST-TRANSCRIPTIONAL REGULATOR MKT1"/>
    <property type="match status" value="1"/>
</dbReference>
<dbReference type="InterPro" id="IPR037314">
    <property type="entry name" value="MKT1_H3TH"/>
</dbReference>
<dbReference type="InterPro" id="IPR029060">
    <property type="entry name" value="PIN-like_dom_sf"/>
</dbReference>
<dbReference type="AlphaFoldDB" id="D3BJY9"/>
<dbReference type="InterPro" id="IPR006084">
    <property type="entry name" value="XPG/Rad2"/>
</dbReference>
<keyword evidence="6" id="KW-0540">Nuclease</keyword>
<evidence type="ECO:0000259" key="4">
    <source>
        <dbReference type="Pfam" id="PF12246"/>
    </source>
</evidence>
<evidence type="ECO:0000313" key="6">
    <source>
        <dbReference type="EMBL" id="EFA78219.1"/>
    </source>
</evidence>
<dbReference type="RefSeq" id="XP_020430345.1">
    <property type="nucleotide sequence ID" value="XM_020579670.1"/>
</dbReference>